<comment type="caution">
    <text evidence="2">The sequence shown here is derived from an EMBL/GenBank/DDBJ whole genome shotgun (WGS) entry which is preliminary data.</text>
</comment>
<accession>A0A0J9ED60</accession>
<dbReference type="EMBL" id="LFTY01000001">
    <property type="protein sequence ID" value="KMW60645.1"/>
    <property type="molecule type" value="Genomic_DNA"/>
</dbReference>
<organism evidence="2 3">
    <name type="scientific">Candidatus Rhodobacter oscarellae</name>
    <dbReference type="NCBI Taxonomy" id="1675527"/>
    <lineage>
        <taxon>Bacteria</taxon>
        <taxon>Pseudomonadati</taxon>
        <taxon>Pseudomonadota</taxon>
        <taxon>Alphaproteobacteria</taxon>
        <taxon>Rhodobacterales</taxon>
        <taxon>Rhodobacter group</taxon>
        <taxon>Rhodobacter</taxon>
    </lineage>
</organism>
<keyword evidence="1" id="KW-0812">Transmembrane</keyword>
<keyword evidence="1" id="KW-0472">Membrane</keyword>
<feature type="transmembrane region" description="Helical" evidence="1">
    <location>
        <begin position="20"/>
        <end position="39"/>
    </location>
</feature>
<dbReference type="STRING" id="1675527.AIOL_000809"/>
<keyword evidence="1" id="KW-1133">Transmembrane helix</keyword>
<evidence type="ECO:0000313" key="2">
    <source>
        <dbReference type="EMBL" id="KMW60645.1"/>
    </source>
</evidence>
<protein>
    <submittedName>
        <fullName evidence="2">Uncharacterized protein</fullName>
    </submittedName>
</protein>
<dbReference type="PATRIC" id="fig|1675527.3.peg.866"/>
<dbReference type="Proteomes" id="UP000037178">
    <property type="component" value="Unassembled WGS sequence"/>
</dbReference>
<dbReference type="AlphaFoldDB" id="A0A0J9ED60"/>
<keyword evidence="3" id="KW-1185">Reference proteome</keyword>
<proteinExistence type="predicted"/>
<evidence type="ECO:0000256" key="1">
    <source>
        <dbReference type="SAM" id="Phobius"/>
    </source>
</evidence>
<gene>
    <name evidence="2" type="ORF">AIOL_000809</name>
</gene>
<dbReference type="RefSeq" id="WP_049641695.1">
    <property type="nucleotide sequence ID" value="NZ_LFTY01000001.1"/>
</dbReference>
<reference evidence="2 3" key="1">
    <citation type="submission" date="2015-06" db="EMBL/GenBank/DDBJ databases">
        <title>Draft genome sequence of an Alphaproteobacteria species associated to the Mediterranean sponge Oscarella lobularis.</title>
        <authorList>
            <person name="Jourda C."/>
            <person name="Santini S."/>
            <person name="Claverie J.-M."/>
        </authorList>
    </citation>
    <scope>NUCLEOTIDE SEQUENCE [LARGE SCALE GENOMIC DNA]</scope>
    <source>
        <strain evidence="2">IGS</strain>
    </source>
</reference>
<sequence>MKLSFWQRVYWLWQLGWLRPAVLLVVGCALFGALFVLIAPRPHAHERFELARVVSSMAAQSEDGARFLMSLS</sequence>
<name>A0A0J9ED60_9RHOB</name>
<evidence type="ECO:0000313" key="3">
    <source>
        <dbReference type="Proteomes" id="UP000037178"/>
    </source>
</evidence>